<gene>
    <name evidence="1" type="ORF">C9J01_02510</name>
</gene>
<dbReference type="EMBL" id="PYMB01000001">
    <property type="protein sequence ID" value="PSW15902.1"/>
    <property type="molecule type" value="Genomic_DNA"/>
</dbReference>
<evidence type="ECO:0000313" key="1">
    <source>
        <dbReference type="EMBL" id="PSW15902.1"/>
    </source>
</evidence>
<evidence type="ECO:0000313" key="2">
    <source>
        <dbReference type="Proteomes" id="UP000241346"/>
    </source>
</evidence>
<proteinExistence type="predicted"/>
<dbReference type="Proteomes" id="UP000241346">
    <property type="component" value="Unassembled WGS sequence"/>
</dbReference>
<reference evidence="1 2" key="1">
    <citation type="submission" date="2018-03" db="EMBL/GenBank/DDBJ databases">
        <title>Whole genome sequencing of Histamine producing bacteria.</title>
        <authorList>
            <person name="Butler K."/>
        </authorList>
    </citation>
    <scope>NUCLEOTIDE SEQUENCE [LARGE SCALE GENOMIC DNA]</scope>
    <source>
        <strain evidence="1 2">DSM 19138</strain>
    </source>
</reference>
<organism evidence="1 2">
    <name type="scientific">Photobacterium rosenbergii</name>
    <dbReference type="NCBI Taxonomy" id="294936"/>
    <lineage>
        <taxon>Bacteria</taxon>
        <taxon>Pseudomonadati</taxon>
        <taxon>Pseudomonadota</taxon>
        <taxon>Gammaproteobacteria</taxon>
        <taxon>Vibrionales</taxon>
        <taxon>Vibrionaceae</taxon>
        <taxon>Photobacterium</taxon>
    </lineage>
</organism>
<protein>
    <submittedName>
        <fullName evidence="1">Uncharacterized protein</fullName>
    </submittedName>
</protein>
<comment type="caution">
    <text evidence="1">The sequence shown here is derived from an EMBL/GenBank/DDBJ whole genome shotgun (WGS) entry which is preliminary data.</text>
</comment>
<name>A0A2T3NKD1_9GAMM</name>
<dbReference type="AlphaFoldDB" id="A0A2T3NKD1"/>
<accession>A0A2T3NKD1</accession>
<sequence>MLHNIIDNRFHWHEIYIVYECKGLAVRGIWDQKSNKSLKKFITTISCFTKLAFYGFFEVSQKLIPNVQVYSSNYIKRLLSKEDIVFWLMGAYYQISSANPK</sequence>